<dbReference type="Pfam" id="PF08646">
    <property type="entry name" value="Rep_fac-A_C"/>
    <property type="match status" value="1"/>
</dbReference>
<keyword evidence="4" id="KW-1185">Reference proteome</keyword>
<dbReference type="InterPro" id="IPR012340">
    <property type="entry name" value="NA-bd_OB-fold"/>
</dbReference>
<name>A0ABD3AF18_9GENT</name>
<dbReference type="SUPFAM" id="SSF50249">
    <property type="entry name" value="Nucleic acid-binding proteins"/>
    <property type="match status" value="1"/>
</dbReference>
<comment type="caution">
    <text evidence="3">The sequence shown here is derived from an EMBL/GenBank/DDBJ whole genome shotgun (WGS) entry which is preliminary data.</text>
</comment>
<feature type="region of interest" description="Disordered" evidence="1">
    <location>
        <begin position="96"/>
        <end position="149"/>
    </location>
</feature>
<evidence type="ECO:0000256" key="1">
    <source>
        <dbReference type="SAM" id="MobiDB-lite"/>
    </source>
</evidence>
<sequence length="149" mass="16762">MWVKAQANIANADQKLYVLTSPNCLKLFGAKIDVDFTCLHCNMPAPKPHPRARLYILIKDATRMINAQIEDKYAEFVLGVTAEEMIQMEVQAEQKIGETSHTNDDSDIHNMTPADEDTLVPSSRESIKVTGKRPTAIEQTTKTRNMEND</sequence>
<dbReference type="InterPro" id="IPR013955">
    <property type="entry name" value="Rep_factor-A_C"/>
</dbReference>
<evidence type="ECO:0000313" key="4">
    <source>
        <dbReference type="Proteomes" id="UP001630127"/>
    </source>
</evidence>
<dbReference type="AlphaFoldDB" id="A0ABD3AF18"/>
<evidence type="ECO:0000313" key="3">
    <source>
        <dbReference type="EMBL" id="KAL3529789.1"/>
    </source>
</evidence>
<gene>
    <name evidence="3" type="ORF">ACH5RR_009111</name>
</gene>
<evidence type="ECO:0000259" key="2">
    <source>
        <dbReference type="Pfam" id="PF08646"/>
    </source>
</evidence>
<organism evidence="3 4">
    <name type="scientific">Cinchona calisaya</name>
    <dbReference type="NCBI Taxonomy" id="153742"/>
    <lineage>
        <taxon>Eukaryota</taxon>
        <taxon>Viridiplantae</taxon>
        <taxon>Streptophyta</taxon>
        <taxon>Embryophyta</taxon>
        <taxon>Tracheophyta</taxon>
        <taxon>Spermatophyta</taxon>
        <taxon>Magnoliopsida</taxon>
        <taxon>eudicotyledons</taxon>
        <taxon>Gunneridae</taxon>
        <taxon>Pentapetalae</taxon>
        <taxon>asterids</taxon>
        <taxon>lamiids</taxon>
        <taxon>Gentianales</taxon>
        <taxon>Rubiaceae</taxon>
        <taxon>Cinchonoideae</taxon>
        <taxon>Cinchoneae</taxon>
        <taxon>Cinchona</taxon>
    </lineage>
</organism>
<feature type="compositionally biased region" description="Basic and acidic residues" evidence="1">
    <location>
        <begin position="96"/>
        <end position="108"/>
    </location>
</feature>
<feature type="domain" description="Replication factor A C-terminal" evidence="2">
    <location>
        <begin position="4"/>
        <end position="127"/>
    </location>
</feature>
<protein>
    <recommendedName>
        <fullName evidence="2">Replication factor A C-terminal domain-containing protein</fullName>
    </recommendedName>
</protein>
<dbReference type="Gene3D" id="2.40.50.140">
    <property type="entry name" value="Nucleic acid-binding proteins"/>
    <property type="match status" value="1"/>
</dbReference>
<accession>A0ABD3AF18</accession>
<reference evidence="3 4" key="1">
    <citation type="submission" date="2024-11" db="EMBL/GenBank/DDBJ databases">
        <title>A near-complete genome assembly of Cinchona calisaya.</title>
        <authorList>
            <person name="Lian D.C."/>
            <person name="Zhao X.W."/>
            <person name="Wei L."/>
        </authorList>
    </citation>
    <scope>NUCLEOTIDE SEQUENCE [LARGE SCALE GENOMIC DNA]</scope>
    <source>
        <tissue evidence="3">Nenye</tissue>
    </source>
</reference>
<dbReference type="EMBL" id="JBJUIK010000004">
    <property type="protein sequence ID" value="KAL3529789.1"/>
    <property type="molecule type" value="Genomic_DNA"/>
</dbReference>
<dbReference type="Proteomes" id="UP001630127">
    <property type="component" value="Unassembled WGS sequence"/>
</dbReference>
<proteinExistence type="predicted"/>